<keyword evidence="6" id="KW-0458">Lysosome</keyword>
<evidence type="ECO:0000256" key="3">
    <source>
        <dbReference type="ARBA" id="ARBA00022723"/>
    </source>
</evidence>
<dbReference type="GO" id="GO:0008333">
    <property type="term" value="P:endosome to lysosome transport"/>
    <property type="evidence" value="ECO:0007669"/>
    <property type="project" value="TreeGrafter"/>
</dbReference>
<feature type="coiled-coil region" evidence="8">
    <location>
        <begin position="812"/>
        <end position="839"/>
    </location>
</feature>
<dbReference type="GO" id="GO:0006904">
    <property type="term" value="P:vesicle docking involved in exocytosis"/>
    <property type="evidence" value="ECO:0007669"/>
    <property type="project" value="TreeGrafter"/>
</dbReference>
<dbReference type="InterPro" id="IPR011990">
    <property type="entry name" value="TPR-like_helical_dom_sf"/>
</dbReference>
<keyword evidence="4" id="KW-0863">Zinc-finger</keyword>
<dbReference type="InterPro" id="IPR007810">
    <property type="entry name" value="Pep3/Vps18_beta-prop"/>
</dbReference>
<evidence type="ECO:0000313" key="10">
    <source>
        <dbReference type="Proteomes" id="UP000887577"/>
    </source>
</evidence>
<reference evidence="11" key="1">
    <citation type="submission" date="2022-11" db="UniProtKB">
        <authorList>
            <consortium name="WormBaseParasite"/>
        </authorList>
    </citation>
    <scope>IDENTIFICATION</scope>
</reference>
<name>A0A914YN39_9BILA</name>
<evidence type="ECO:0000313" key="11">
    <source>
        <dbReference type="WBParaSite" id="PSU_v2.g2293.t1"/>
    </source>
</evidence>
<evidence type="ECO:0000256" key="2">
    <source>
        <dbReference type="ARBA" id="ARBA00004492"/>
    </source>
</evidence>
<keyword evidence="10" id="KW-1185">Reference proteome</keyword>
<keyword evidence="3" id="KW-0479">Metal-binding</keyword>
<dbReference type="WBParaSite" id="PSU_v2.g2293.t1">
    <property type="protein sequence ID" value="PSU_v2.g2293.t1"/>
    <property type="gene ID" value="PSU_v2.g2293"/>
</dbReference>
<evidence type="ECO:0000256" key="7">
    <source>
        <dbReference type="PROSITE-ProRule" id="PRU01006"/>
    </source>
</evidence>
<dbReference type="GO" id="GO:0005764">
    <property type="term" value="C:lysosome"/>
    <property type="evidence" value="ECO:0007669"/>
    <property type="project" value="UniProtKB-SubCell"/>
</dbReference>
<evidence type="ECO:0000256" key="6">
    <source>
        <dbReference type="ARBA" id="ARBA00023228"/>
    </source>
</evidence>
<feature type="domain" description="Pep3/Vps18 beta-propeller" evidence="9">
    <location>
        <begin position="11"/>
        <end position="376"/>
    </location>
</feature>
<evidence type="ECO:0000256" key="4">
    <source>
        <dbReference type="ARBA" id="ARBA00022771"/>
    </source>
</evidence>
<accession>A0A914YN39</accession>
<evidence type="ECO:0000259" key="9">
    <source>
        <dbReference type="Pfam" id="PF05131"/>
    </source>
</evidence>
<dbReference type="SUPFAM" id="SSF50978">
    <property type="entry name" value="WD40 repeat-like"/>
    <property type="match status" value="1"/>
</dbReference>
<dbReference type="GO" id="GO:0048284">
    <property type="term" value="P:organelle fusion"/>
    <property type="evidence" value="ECO:0007669"/>
    <property type="project" value="TreeGrafter"/>
</dbReference>
<evidence type="ECO:0000256" key="8">
    <source>
        <dbReference type="SAM" id="Coils"/>
    </source>
</evidence>
<protein>
    <submittedName>
        <fullName evidence="11">Vacuolar protein sorting-associated protein 18 homolog</fullName>
    </submittedName>
</protein>
<dbReference type="InterPro" id="IPR036322">
    <property type="entry name" value="WD40_repeat_dom_sf"/>
</dbReference>
<dbReference type="PANTHER" id="PTHR23323:SF26">
    <property type="entry name" value="VACUOLAR PROTEIN SORTING-ASSOCIATED PROTEIN 18 HOMOLOG"/>
    <property type="match status" value="1"/>
</dbReference>
<dbReference type="InterPro" id="IPR016024">
    <property type="entry name" value="ARM-type_fold"/>
</dbReference>
<proteinExistence type="predicted"/>
<keyword evidence="8" id="KW-0175">Coiled coil</keyword>
<keyword evidence="5" id="KW-0862">Zinc</keyword>
<organism evidence="10 11">
    <name type="scientific">Panagrolaimus superbus</name>
    <dbReference type="NCBI Taxonomy" id="310955"/>
    <lineage>
        <taxon>Eukaryota</taxon>
        <taxon>Metazoa</taxon>
        <taxon>Ecdysozoa</taxon>
        <taxon>Nematoda</taxon>
        <taxon>Chromadorea</taxon>
        <taxon>Rhabditida</taxon>
        <taxon>Tylenchina</taxon>
        <taxon>Panagrolaimomorpha</taxon>
        <taxon>Panagrolaimoidea</taxon>
        <taxon>Panagrolaimidae</taxon>
        <taxon>Panagrolaimus</taxon>
    </lineage>
</organism>
<dbReference type="GO" id="GO:0006886">
    <property type="term" value="P:intracellular protein transport"/>
    <property type="evidence" value="ECO:0007669"/>
    <property type="project" value="UniProtKB-UniRule"/>
</dbReference>
<dbReference type="GO" id="GO:0030674">
    <property type="term" value="F:protein-macromolecule adaptor activity"/>
    <property type="evidence" value="ECO:0007669"/>
    <property type="project" value="TreeGrafter"/>
</dbReference>
<dbReference type="Gene3D" id="1.25.40.10">
    <property type="entry name" value="Tetratricopeptide repeat domain"/>
    <property type="match status" value="1"/>
</dbReference>
<feature type="repeat" description="CHCR" evidence="7">
    <location>
        <begin position="603"/>
        <end position="774"/>
    </location>
</feature>
<dbReference type="GO" id="GO:0007040">
    <property type="term" value="P:lysosome organization"/>
    <property type="evidence" value="ECO:0007669"/>
    <property type="project" value="TreeGrafter"/>
</dbReference>
<dbReference type="GO" id="GO:0007032">
    <property type="term" value="P:endosome organization"/>
    <property type="evidence" value="ECO:0007669"/>
    <property type="project" value="TreeGrafter"/>
</dbReference>
<dbReference type="Pfam" id="PF05131">
    <property type="entry name" value="Pep3_Vps18"/>
    <property type="match status" value="1"/>
</dbReference>
<dbReference type="AlphaFoldDB" id="A0A914YN39"/>
<dbReference type="GO" id="GO:0030897">
    <property type="term" value="C:HOPS complex"/>
    <property type="evidence" value="ECO:0007669"/>
    <property type="project" value="TreeGrafter"/>
</dbReference>
<dbReference type="Proteomes" id="UP000887577">
    <property type="component" value="Unplaced"/>
</dbReference>
<evidence type="ECO:0000256" key="1">
    <source>
        <dbReference type="ARBA" id="ARBA00004371"/>
    </source>
</evidence>
<sequence>MSMIRKSFSDPIFEYSKVNYSNKSAIVTLKVQNESMFIALNNERNKQWMIQHVRIQTGKKTDIPLTLATNDFISALFLDGTGSHCIVSTNNGENFYIHLKTLKPINLKKAKGHVITAVGWNIEYGTNTDTSFILVGTAAGSIFETNIASNGTVQYFKLLTETISTNKLSPVSDISLSMITAAKHDKWIAFICYPGQLHILTTTMNTVENIQQQTGTFVGTFVEPQNAILSSMFLKNEAVRHRYVNQGPKSCSGFSLNTAESGVIPTRYFWANEEGISIGSVDLSKDVESYDLIEEKGFIKHERHNGLMNYPLYIEMSEFHIIALYRNQIVAYSAYNYKKYFEEIFEDTALKVMGMSRDTSSQMLWIYTNQSMWKYKPNNEKRYVWKVFLNSGDFEKARFLTQSMEDQTPFRLVVKRQADHYFNSENFTEASKHYFESEEAFDAVVLRFMTNQTSSKRKGLKAYLMLRLEVDNDPVRITLLVWWILEISLSELAETRKSGSVTSDVKMLKEELNEFLQKPLVLQCLKENKEAAYKLVISHLDFDTHIILSKLLKDYETLIRILLLQNKFADALNVIKERSRPSLFYKFAPEILPAIPIDFLQVILQHDNILDPSQLLPAFYKSLGNPELVATAFQYFSHVVAAERGNKSIHAFLILLYAEYKPNLLLDYLQKYSNAGSGESSYDAGNALRLCIRKNLKNCCVFLYQLEGMYESAVKYALEISLELAKECAKQVGEEKDDLMDFDDSTISNSEEIQKHVWLTIARHMIKNDSSTADVMKLIKESGNVVNVDDLLPLFPEFTSIEALQGPLCDCLKEKSEKIQDVQKSIKEASELAESIKRDIETRQKTYRIVKMSDKCFRCSGNLFQKPFYAFNCWHYLHSECCEEILLGLFKPV</sequence>
<evidence type="ECO:0000256" key="5">
    <source>
        <dbReference type="ARBA" id="ARBA00022833"/>
    </source>
</evidence>
<dbReference type="SUPFAM" id="SSF48371">
    <property type="entry name" value="ARM repeat"/>
    <property type="match status" value="1"/>
</dbReference>
<dbReference type="GO" id="GO:0031902">
    <property type="term" value="C:late endosome membrane"/>
    <property type="evidence" value="ECO:0007669"/>
    <property type="project" value="UniProtKB-SubCell"/>
</dbReference>
<dbReference type="PANTHER" id="PTHR23323">
    <property type="entry name" value="VACUOLAR PROTEIN SORTING-ASSOCIATED PROTEIN"/>
    <property type="match status" value="1"/>
</dbReference>
<comment type="subcellular location">
    <subcellularLocation>
        <location evidence="2">Late endosome membrane</location>
        <topology evidence="2">Peripheral membrane protein</topology>
        <orientation evidence="2">Cytoplasmic side</orientation>
    </subcellularLocation>
    <subcellularLocation>
        <location evidence="1">Lysosome</location>
    </subcellularLocation>
</comment>
<dbReference type="PROSITE" id="PS50236">
    <property type="entry name" value="CHCR"/>
    <property type="match status" value="1"/>
</dbReference>
<dbReference type="InterPro" id="IPR000547">
    <property type="entry name" value="Clathrin_H-chain/VPS_repeat"/>
</dbReference>
<dbReference type="GO" id="GO:0008270">
    <property type="term" value="F:zinc ion binding"/>
    <property type="evidence" value="ECO:0007669"/>
    <property type="project" value="UniProtKB-KW"/>
</dbReference>